<evidence type="ECO:0000256" key="1">
    <source>
        <dbReference type="ARBA" id="ARBA00010728"/>
    </source>
</evidence>
<comment type="similarity">
    <text evidence="1">Belongs to the class-II aminoacyl-tRNA synthetase family. Type-1 seryl-tRNA synthetase subfamily.</text>
</comment>
<evidence type="ECO:0000256" key="5">
    <source>
        <dbReference type="ARBA" id="ARBA00048823"/>
    </source>
</evidence>
<comment type="catalytic activity">
    <reaction evidence="4">
        <text>tRNA(Sec) + L-serine + ATP = L-seryl-tRNA(Sec) + AMP + diphosphate + H(+)</text>
        <dbReference type="Rhea" id="RHEA:42580"/>
        <dbReference type="Rhea" id="RHEA-COMP:9742"/>
        <dbReference type="Rhea" id="RHEA-COMP:10128"/>
        <dbReference type="ChEBI" id="CHEBI:15378"/>
        <dbReference type="ChEBI" id="CHEBI:30616"/>
        <dbReference type="ChEBI" id="CHEBI:33019"/>
        <dbReference type="ChEBI" id="CHEBI:33384"/>
        <dbReference type="ChEBI" id="CHEBI:78442"/>
        <dbReference type="ChEBI" id="CHEBI:78533"/>
        <dbReference type="ChEBI" id="CHEBI:456215"/>
        <dbReference type="EC" id="6.1.1.11"/>
    </reaction>
</comment>
<dbReference type="Pfam" id="PF02403">
    <property type="entry name" value="Seryl_tRNA_N"/>
    <property type="match status" value="1"/>
</dbReference>
<keyword evidence="7" id="KW-0436">Ligase</keyword>
<evidence type="ECO:0000313" key="8">
    <source>
        <dbReference type="Proteomes" id="UP000278733"/>
    </source>
</evidence>
<dbReference type="PANTHER" id="PTHR43697:SF1">
    <property type="entry name" value="SERINE--TRNA LIGASE"/>
    <property type="match status" value="1"/>
</dbReference>
<feature type="domain" description="Serine-tRNA synthetase type1 N-terminal" evidence="6">
    <location>
        <begin position="1"/>
        <end position="81"/>
    </location>
</feature>
<organism evidence="7 8">
    <name type="scientific">Rodentibacter pneumotropicus</name>
    <dbReference type="NCBI Taxonomy" id="758"/>
    <lineage>
        <taxon>Bacteria</taxon>
        <taxon>Pseudomonadati</taxon>
        <taxon>Pseudomonadota</taxon>
        <taxon>Gammaproteobacteria</taxon>
        <taxon>Pasteurellales</taxon>
        <taxon>Pasteurellaceae</taxon>
        <taxon>Rodentibacter</taxon>
    </lineage>
</organism>
<evidence type="ECO:0000256" key="3">
    <source>
        <dbReference type="ARBA" id="ARBA00022917"/>
    </source>
</evidence>
<dbReference type="GO" id="GO:0006412">
    <property type="term" value="P:translation"/>
    <property type="evidence" value="ECO:0007669"/>
    <property type="project" value="UniProtKB-KW"/>
</dbReference>
<dbReference type="InterPro" id="IPR042103">
    <property type="entry name" value="SerRS_1_N_sf"/>
</dbReference>
<evidence type="ECO:0000256" key="4">
    <source>
        <dbReference type="ARBA" id="ARBA00047929"/>
    </source>
</evidence>
<name>A0A448MQU8_9PAST</name>
<dbReference type="Gene3D" id="1.10.287.40">
    <property type="entry name" value="Serine-tRNA synthetase, tRNA binding domain"/>
    <property type="match status" value="1"/>
</dbReference>
<dbReference type="KEGG" id="rpne:NCTC8284_02715"/>
<dbReference type="SUPFAM" id="SSF46589">
    <property type="entry name" value="tRNA-binding arm"/>
    <property type="match status" value="1"/>
</dbReference>
<proteinExistence type="inferred from homology"/>
<sequence>MIDPNLIRNNLAEVAEKLKIKRNFILDTEKLVTLEEQRKALQVKTENLQAERNSRSKAIGAAKARGEDIAPLLAEVDNMGNN</sequence>
<dbReference type="InterPro" id="IPR010978">
    <property type="entry name" value="tRNA-bd_arm"/>
</dbReference>
<evidence type="ECO:0000259" key="6">
    <source>
        <dbReference type="Pfam" id="PF02403"/>
    </source>
</evidence>
<reference evidence="7 8" key="1">
    <citation type="submission" date="2018-12" db="EMBL/GenBank/DDBJ databases">
        <authorList>
            <consortium name="Pathogen Informatics"/>
        </authorList>
    </citation>
    <scope>NUCLEOTIDE SEQUENCE [LARGE SCALE GENOMIC DNA]</scope>
    <source>
        <strain evidence="7 8">NCTC8284</strain>
    </source>
</reference>
<protein>
    <submittedName>
        <fullName evidence="7">Seryl-tRNA synthase</fullName>
        <ecNumber evidence="7">6.1.1.11</ecNumber>
    </submittedName>
</protein>
<accession>A0A448MQU8</accession>
<dbReference type="EC" id="6.1.1.11" evidence="7"/>
<dbReference type="EMBL" id="LR134405">
    <property type="protein sequence ID" value="VEH67518.1"/>
    <property type="molecule type" value="Genomic_DNA"/>
</dbReference>
<dbReference type="PANTHER" id="PTHR43697">
    <property type="entry name" value="SERYL-TRNA SYNTHETASE"/>
    <property type="match status" value="1"/>
</dbReference>
<dbReference type="AlphaFoldDB" id="A0A448MQU8"/>
<evidence type="ECO:0000256" key="2">
    <source>
        <dbReference type="ARBA" id="ARBA00022490"/>
    </source>
</evidence>
<dbReference type="InterPro" id="IPR015866">
    <property type="entry name" value="Ser-tRNA-synth_1_N"/>
</dbReference>
<dbReference type="Proteomes" id="UP000278733">
    <property type="component" value="Chromosome"/>
</dbReference>
<keyword evidence="2" id="KW-0963">Cytoplasm</keyword>
<evidence type="ECO:0000313" key="7">
    <source>
        <dbReference type="EMBL" id="VEH67518.1"/>
    </source>
</evidence>
<dbReference type="GO" id="GO:0004828">
    <property type="term" value="F:serine-tRNA ligase activity"/>
    <property type="evidence" value="ECO:0007669"/>
    <property type="project" value="UniProtKB-EC"/>
</dbReference>
<gene>
    <name evidence="7" type="primary">serS_2</name>
    <name evidence="7" type="ORF">NCTC8284_02715</name>
</gene>
<dbReference type="GO" id="GO:0000166">
    <property type="term" value="F:nucleotide binding"/>
    <property type="evidence" value="ECO:0007669"/>
    <property type="project" value="InterPro"/>
</dbReference>
<comment type="catalytic activity">
    <reaction evidence="5">
        <text>tRNA(Ser) + L-serine + ATP = L-seryl-tRNA(Ser) + AMP + diphosphate + H(+)</text>
        <dbReference type="Rhea" id="RHEA:12292"/>
        <dbReference type="Rhea" id="RHEA-COMP:9669"/>
        <dbReference type="Rhea" id="RHEA-COMP:9703"/>
        <dbReference type="ChEBI" id="CHEBI:15378"/>
        <dbReference type="ChEBI" id="CHEBI:30616"/>
        <dbReference type="ChEBI" id="CHEBI:33019"/>
        <dbReference type="ChEBI" id="CHEBI:33384"/>
        <dbReference type="ChEBI" id="CHEBI:78442"/>
        <dbReference type="ChEBI" id="CHEBI:78533"/>
        <dbReference type="ChEBI" id="CHEBI:456215"/>
        <dbReference type="EC" id="6.1.1.11"/>
    </reaction>
</comment>
<keyword evidence="3" id="KW-0648">Protein biosynthesis</keyword>